<name>A0A432W1A5_9GAMM</name>
<keyword evidence="4" id="KW-0443">Lipid metabolism</keyword>
<dbReference type="InterPro" id="IPR052351">
    <property type="entry name" value="Ornithine_N-alpha-AT"/>
</dbReference>
<dbReference type="OrthoDB" id="1113830at2"/>
<evidence type="ECO:0000313" key="11">
    <source>
        <dbReference type="EMBL" id="RUO23012.1"/>
    </source>
</evidence>
<comment type="similarity">
    <text evidence="6">Belongs to the acetyltransferase family. OlsB subfamily.</text>
</comment>
<keyword evidence="5" id="KW-0012">Acyltransferase</keyword>
<keyword evidence="12" id="KW-1185">Reference proteome</keyword>
<dbReference type="GO" id="GO:0006629">
    <property type="term" value="P:lipid metabolic process"/>
    <property type="evidence" value="ECO:0007669"/>
    <property type="project" value="UniProtKB-KW"/>
</dbReference>
<dbReference type="RefSeq" id="WP_126804652.1">
    <property type="nucleotide sequence ID" value="NZ_PIPL01000004.1"/>
</dbReference>
<evidence type="ECO:0000313" key="12">
    <source>
        <dbReference type="Proteomes" id="UP000288293"/>
    </source>
</evidence>
<dbReference type="GO" id="GO:0043810">
    <property type="term" value="F:ornithine-acyl [acyl carrier protein] N-acyltransferase activity"/>
    <property type="evidence" value="ECO:0007669"/>
    <property type="project" value="UniProtKB-EC"/>
</dbReference>
<keyword evidence="2" id="KW-0444">Lipid biosynthesis</keyword>
<dbReference type="PANTHER" id="PTHR37323:SF1">
    <property type="entry name" value="L-ORNITHINE N(ALPHA)-ACYLTRANSFERASE"/>
    <property type="match status" value="1"/>
</dbReference>
<evidence type="ECO:0000256" key="8">
    <source>
        <dbReference type="ARBA" id="ARBA00039866"/>
    </source>
</evidence>
<evidence type="ECO:0000256" key="6">
    <source>
        <dbReference type="ARBA" id="ARBA00038095"/>
    </source>
</evidence>
<evidence type="ECO:0000256" key="7">
    <source>
        <dbReference type="ARBA" id="ARBA00039058"/>
    </source>
</evidence>
<evidence type="ECO:0000256" key="10">
    <source>
        <dbReference type="ARBA" id="ARBA00047785"/>
    </source>
</evidence>
<evidence type="ECO:0000256" key="5">
    <source>
        <dbReference type="ARBA" id="ARBA00023315"/>
    </source>
</evidence>
<dbReference type="Pfam" id="PF13444">
    <property type="entry name" value="Acetyltransf_5"/>
    <property type="match status" value="1"/>
</dbReference>
<comment type="function">
    <text evidence="9">Catalyzes the first step in the biosynthesis of ornithine lipids, which are phosphorus-free membrane lipids. Catalyzes the 3-hydroxyacyl-acyl carrier protein-dependent acylation of ornithine to form lyso-ornithine lipid (LOL).</text>
</comment>
<dbReference type="InterPro" id="IPR016181">
    <property type="entry name" value="Acyl_CoA_acyltransferase"/>
</dbReference>
<dbReference type="Proteomes" id="UP000288293">
    <property type="component" value="Unassembled WGS sequence"/>
</dbReference>
<organism evidence="11 12">
    <name type="scientific">Aliidiomarina minuta</name>
    <dbReference type="NCBI Taxonomy" id="880057"/>
    <lineage>
        <taxon>Bacteria</taxon>
        <taxon>Pseudomonadati</taxon>
        <taxon>Pseudomonadota</taxon>
        <taxon>Gammaproteobacteria</taxon>
        <taxon>Alteromonadales</taxon>
        <taxon>Idiomarinaceae</taxon>
        <taxon>Aliidiomarina</taxon>
    </lineage>
</organism>
<dbReference type="PANTHER" id="PTHR37323">
    <property type="entry name" value="GCN5-RELATED N-ACETYLTRANSFERASE"/>
    <property type="match status" value="1"/>
</dbReference>
<gene>
    <name evidence="11" type="ORF">CWE09_13860</name>
</gene>
<dbReference type="AlphaFoldDB" id="A0A432W1A5"/>
<dbReference type="EMBL" id="PIPL01000004">
    <property type="protein sequence ID" value="RUO23012.1"/>
    <property type="molecule type" value="Genomic_DNA"/>
</dbReference>
<evidence type="ECO:0000256" key="3">
    <source>
        <dbReference type="ARBA" id="ARBA00022679"/>
    </source>
</evidence>
<sequence>MTFDVPLAHAEQSQDLQRELDSFSALTEFRGLRVYVLQADEAPITMNEVGRIREATFRQAGAGRNLTRDTDARDFGPASYLQLVVWDPNRLQIVALYRFKPGRDAMANIEVLRTAQLFDYSDFFSSRVLKQSIELGRSVVNHEAGAARFGFFALWAGLNALLAQRKEVNYFFGNVSLYKSLGPEALDIIITFCQQLYAPPEPLMTAKPGLNYQTQARLDFTAATSLNDRPRIQYLQQQLAATGNQIPRILQSYLSLGSHIWFGDAALDDDFADAYELSIIVPVAKINPQLRQKLT</sequence>
<evidence type="ECO:0000256" key="2">
    <source>
        <dbReference type="ARBA" id="ARBA00022516"/>
    </source>
</evidence>
<comment type="catalytic activity">
    <reaction evidence="10">
        <text>a (3R)-hydroxyacyl-[ACP] + L-ornithine = a lyso-ornithine lipid + holo-[ACP] + H(+)</text>
        <dbReference type="Rhea" id="RHEA:20633"/>
        <dbReference type="Rhea" id="RHEA-COMP:9685"/>
        <dbReference type="Rhea" id="RHEA-COMP:9945"/>
        <dbReference type="ChEBI" id="CHEBI:15378"/>
        <dbReference type="ChEBI" id="CHEBI:46911"/>
        <dbReference type="ChEBI" id="CHEBI:64479"/>
        <dbReference type="ChEBI" id="CHEBI:78827"/>
        <dbReference type="ChEBI" id="CHEBI:138482"/>
        <dbReference type="EC" id="2.3.2.30"/>
    </reaction>
    <physiologicalReaction direction="left-to-right" evidence="10">
        <dbReference type="Rhea" id="RHEA:20634"/>
    </physiologicalReaction>
</comment>
<keyword evidence="3" id="KW-0808">Transferase</keyword>
<evidence type="ECO:0000256" key="9">
    <source>
        <dbReference type="ARBA" id="ARBA00045724"/>
    </source>
</evidence>
<evidence type="ECO:0000256" key="4">
    <source>
        <dbReference type="ARBA" id="ARBA00023098"/>
    </source>
</evidence>
<comment type="pathway">
    <text evidence="1">Lipid metabolism.</text>
</comment>
<protein>
    <recommendedName>
        <fullName evidence="8">L-ornithine N(alpha)-acyltransferase</fullName>
        <ecNumber evidence="7">2.3.2.30</ecNumber>
    </recommendedName>
</protein>
<evidence type="ECO:0000256" key="1">
    <source>
        <dbReference type="ARBA" id="ARBA00005189"/>
    </source>
</evidence>
<accession>A0A432W1A5</accession>
<proteinExistence type="inferred from homology"/>
<reference evidence="11 12" key="1">
    <citation type="journal article" date="2011" name="Front. Microbiol.">
        <title>Genomic signatures of strain selection and enhancement in Bacillus atrophaeus var. globigii, a historical biowarfare simulant.</title>
        <authorList>
            <person name="Gibbons H.S."/>
            <person name="Broomall S.M."/>
            <person name="McNew L.A."/>
            <person name="Daligault H."/>
            <person name="Chapman C."/>
            <person name="Bruce D."/>
            <person name="Karavis M."/>
            <person name="Krepps M."/>
            <person name="McGregor P.A."/>
            <person name="Hong C."/>
            <person name="Park K.H."/>
            <person name="Akmal A."/>
            <person name="Feldman A."/>
            <person name="Lin J.S."/>
            <person name="Chang W.E."/>
            <person name="Higgs B.W."/>
            <person name="Demirev P."/>
            <person name="Lindquist J."/>
            <person name="Liem A."/>
            <person name="Fochler E."/>
            <person name="Read T.D."/>
            <person name="Tapia R."/>
            <person name="Johnson S."/>
            <person name="Bishop-Lilly K.A."/>
            <person name="Detter C."/>
            <person name="Han C."/>
            <person name="Sozhamannan S."/>
            <person name="Rosenzweig C.N."/>
            <person name="Skowronski E.W."/>
        </authorList>
    </citation>
    <scope>NUCLEOTIDE SEQUENCE [LARGE SCALE GENOMIC DNA]</scope>
    <source>
        <strain evidence="11 12">MLST1</strain>
    </source>
</reference>
<comment type="caution">
    <text evidence="11">The sequence shown here is derived from an EMBL/GenBank/DDBJ whole genome shotgun (WGS) entry which is preliminary data.</text>
</comment>
<dbReference type="SUPFAM" id="SSF55729">
    <property type="entry name" value="Acyl-CoA N-acyltransferases (Nat)"/>
    <property type="match status" value="1"/>
</dbReference>
<dbReference type="EC" id="2.3.2.30" evidence="7"/>